<proteinExistence type="predicted"/>
<dbReference type="Proteomes" id="UP001196565">
    <property type="component" value="Unassembled WGS sequence"/>
</dbReference>
<comment type="caution">
    <text evidence="1">The sequence shown here is derived from an EMBL/GenBank/DDBJ whole genome shotgun (WGS) entry which is preliminary data.</text>
</comment>
<keyword evidence="2" id="KW-1185">Reference proteome</keyword>
<protein>
    <submittedName>
        <fullName evidence="1">Uncharacterized protein</fullName>
    </submittedName>
</protein>
<sequence>MGVEAALAAVAVSAVASAGTAIYSGQQQKAAAEAEAAQYAVEADAARVAAEQEIAAKRRDLSRTLGAIDALRLGRGLELMSPSGEAIRRENIDAAETDITTIGANLNSRSRRIRLGASTALDRGEGAVVGSYGQAVGSLANGVSGAYSVMSRAGAMSRGGLA</sequence>
<evidence type="ECO:0000313" key="2">
    <source>
        <dbReference type="Proteomes" id="UP001196565"/>
    </source>
</evidence>
<gene>
    <name evidence="1" type="ORF">KPL78_07175</name>
</gene>
<reference evidence="1 2" key="1">
    <citation type="submission" date="2021-07" db="EMBL/GenBank/DDBJ databases">
        <authorList>
            <person name="So Y."/>
        </authorList>
    </citation>
    <scope>NUCLEOTIDE SEQUENCE [LARGE SCALE GENOMIC DNA]</scope>
    <source>
        <strain evidence="1 2">HJA6</strain>
    </source>
</reference>
<organism evidence="1 2">
    <name type="scientific">Roseomonas alba</name>
    <dbReference type="NCBI Taxonomy" id="2846776"/>
    <lineage>
        <taxon>Bacteria</taxon>
        <taxon>Pseudomonadati</taxon>
        <taxon>Pseudomonadota</taxon>
        <taxon>Alphaproteobacteria</taxon>
        <taxon>Acetobacterales</taxon>
        <taxon>Roseomonadaceae</taxon>
        <taxon>Roseomonas</taxon>
    </lineage>
</organism>
<dbReference type="EMBL" id="JAHYBZ010000002">
    <property type="protein sequence ID" value="MBW6397619.1"/>
    <property type="molecule type" value="Genomic_DNA"/>
</dbReference>
<name>A0ABS7A5N8_9PROT</name>
<evidence type="ECO:0000313" key="1">
    <source>
        <dbReference type="EMBL" id="MBW6397619.1"/>
    </source>
</evidence>
<dbReference type="RefSeq" id="WP_219762217.1">
    <property type="nucleotide sequence ID" value="NZ_JAHYBZ010000002.1"/>
</dbReference>
<accession>A0ABS7A5N8</accession>